<evidence type="ECO:0000313" key="3">
    <source>
        <dbReference type="Proteomes" id="UP000299102"/>
    </source>
</evidence>
<name>A0A4C1XET3_EUMVA</name>
<dbReference type="AlphaFoldDB" id="A0A4C1XET3"/>
<feature type="region of interest" description="Disordered" evidence="1">
    <location>
        <begin position="22"/>
        <end position="47"/>
    </location>
</feature>
<accession>A0A4C1XET3</accession>
<dbReference type="EMBL" id="BGZK01000797">
    <property type="protein sequence ID" value="GBP60829.1"/>
    <property type="molecule type" value="Genomic_DNA"/>
</dbReference>
<sequence>REGNVRKAIHFGGSLGGRAVRPVVDDGSAGRPCTADKKPTRKISCHP</sequence>
<gene>
    <name evidence="2" type="ORF">EVAR_35376_1</name>
</gene>
<feature type="non-terminal residue" evidence="2">
    <location>
        <position position="1"/>
    </location>
</feature>
<comment type="caution">
    <text evidence="2">The sequence shown here is derived from an EMBL/GenBank/DDBJ whole genome shotgun (WGS) entry which is preliminary data.</text>
</comment>
<keyword evidence="3" id="KW-1185">Reference proteome</keyword>
<dbReference type="Proteomes" id="UP000299102">
    <property type="component" value="Unassembled WGS sequence"/>
</dbReference>
<evidence type="ECO:0000256" key="1">
    <source>
        <dbReference type="SAM" id="MobiDB-lite"/>
    </source>
</evidence>
<protein>
    <submittedName>
        <fullName evidence="2">Uncharacterized protein</fullName>
    </submittedName>
</protein>
<evidence type="ECO:0000313" key="2">
    <source>
        <dbReference type="EMBL" id="GBP60829.1"/>
    </source>
</evidence>
<proteinExistence type="predicted"/>
<organism evidence="2 3">
    <name type="scientific">Eumeta variegata</name>
    <name type="common">Bagworm moth</name>
    <name type="synonym">Eumeta japonica</name>
    <dbReference type="NCBI Taxonomy" id="151549"/>
    <lineage>
        <taxon>Eukaryota</taxon>
        <taxon>Metazoa</taxon>
        <taxon>Ecdysozoa</taxon>
        <taxon>Arthropoda</taxon>
        <taxon>Hexapoda</taxon>
        <taxon>Insecta</taxon>
        <taxon>Pterygota</taxon>
        <taxon>Neoptera</taxon>
        <taxon>Endopterygota</taxon>
        <taxon>Lepidoptera</taxon>
        <taxon>Glossata</taxon>
        <taxon>Ditrysia</taxon>
        <taxon>Tineoidea</taxon>
        <taxon>Psychidae</taxon>
        <taxon>Oiketicinae</taxon>
        <taxon>Eumeta</taxon>
    </lineage>
</organism>
<reference evidence="2 3" key="1">
    <citation type="journal article" date="2019" name="Commun. Biol.">
        <title>The bagworm genome reveals a unique fibroin gene that provides high tensile strength.</title>
        <authorList>
            <person name="Kono N."/>
            <person name="Nakamura H."/>
            <person name="Ohtoshi R."/>
            <person name="Tomita M."/>
            <person name="Numata K."/>
            <person name="Arakawa K."/>
        </authorList>
    </citation>
    <scope>NUCLEOTIDE SEQUENCE [LARGE SCALE GENOMIC DNA]</scope>
</reference>